<evidence type="ECO:0000259" key="7">
    <source>
        <dbReference type="Pfam" id="PF04182"/>
    </source>
</evidence>
<dbReference type="InterPro" id="IPR056062">
    <property type="entry name" value="DUF7645"/>
</dbReference>
<evidence type="ECO:0000259" key="8">
    <source>
        <dbReference type="Pfam" id="PF20222"/>
    </source>
</evidence>
<feature type="compositionally biased region" description="Basic and acidic residues" evidence="6">
    <location>
        <begin position="985"/>
        <end position="996"/>
    </location>
</feature>
<dbReference type="InterPro" id="IPR056064">
    <property type="entry name" value="DUF7647"/>
</dbReference>
<dbReference type="InterPro" id="IPR056428">
    <property type="entry name" value="WH_GTF3C1"/>
</dbReference>
<feature type="compositionally biased region" description="Basic residues" evidence="6">
    <location>
        <begin position="969"/>
        <end position="984"/>
    </location>
</feature>
<dbReference type="KEGG" id="rcu:8284661"/>
<keyword evidence="3" id="KW-0238">DNA-binding</keyword>
<evidence type="ECO:0000256" key="5">
    <source>
        <dbReference type="ARBA" id="ARBA00023242"/>
    </source>
</evidence>
<dbReference type="InterPro" id="IPR056467">
    <property type="entry name" value="eWH_GTF3C1"/>
</dbReference>
<feature type="domain" description="General transcription factor 3C polypeptide 1 winged-helix" evidence="9">
    <location>
        <begin position="1"/>
        <end position="95"/>
    </location>
</feature>
<dbReference type="Proteomes" id="UP000008311">
    <property type="component" value="Unassembled WGS sequence"/>
</dbReference>
<evidence type="ECO:0000259" key="9">
    <source>
        <dbReference type="Pfam" id="PF23704"/>
    </source>
</evidence>
<feature type="domain" description="DUF7645" evidence="12">
    <location>
        <begin position="898"/>
        <end position="958"/>
    </location>
</feature>
<dbReference type="Pfam" id="PF24658">
    <property type="entry name" value="DUF7647"/>
    <property type="match status" value="1"/>
</dbReference>
<organism evidence="15 16">
    <name type="scientific">Ricinus communis</name>
    <name type="common">Castor bean</name>
    <dbReference type="NCBI Taxonomy" id="3988"/>
    <lineage>
        <taxon>Eukaryota</taxon>
        <taxon>Viridiplantae</taxon>
        <taxon>Streptophyta</taxon>
        <taxon>Embryophyta</taxon>
        <taxon>Tracheophyta</taxon>
        <taxon>Spermatophyta</taxon>
        <taxon>Magnoliopsida</taxon>
        <taxon>eudicotyledons</taxon>
        <taxon>Gunneridae</taxon>
        <taxon>Pentapetalae</taxon>
        <taxon>rosids</taxon>
        <taxon>fabids</taxon>
        <taxon>Malpighiales</taxon>
        <taxon>Euphorbiaceae</taxon>
        <taxon>Acalyphoideae</taxon>
        <taxon>Acalypheae</taxon>
        <taxon>Ricinus</taxon>
    </lineage>
</organism>
<feature type="region of interest" description="Disordered" evidence="6">
    <location>
        <begin position="450"/>
        <end position="471"/>
    </location>
</feature>
<evidence type="ECO:0000259" key="12">
    <source>
        <dbReference type="Pfam" id="PF24655"/>
    </source>
</evidence>
<evidence type="ECO:0000259" key="13">
    <source>
        <dbReference type="Pfam" id="PF24657"/>
    </source>
</evidence>
<feature type="domain" description="B-block binding subunit of TFIIIC" evidence="7">
    <location>
        <begin position="104"/>
        <end position="189"/>
    </location>
</feature>
<protein>
    <submittedName>
        <fullName evidence="15">Uncharacterized protein</fullName>
    </submittedName>
</protein>
<keyword evidence="2" id="KW-0597">Phosphoprotein</keyword>
<dbReference type="InterPro" id="IPR044210">
    <property type="entry name" value="Tfc3-like"/>
</dbReference>
<reference evidence="16" key="1">
    <citation type="journal article" date="2010" name="Nat. Biotechnol.">
        <title>Draft genome sequence of the oilseed species Ricinus communis.</title>
        <authorList>
            <person name="Chan A.P."/>
            <person name="Crabtree J."/>
            <person name="Zhao Q."/>
            <person name="Lorenzi H."/>
            <person name="Orvis J."/>
            <person name="Puiu D."/>
            <person name="Melake-Berhan A."/>
            <person name="Jones K.M."/>
            <person name="Redman J."/>
            <person name="Chen G."/>
            <person name="Cahoon E.B."/>
            <person name="Gedil M."/>
            <person name="Stanke M."/>
            <person name="Haas B.J."/>
            <person name="Wortman J.R."/>
            <person name="Fraser-Liggett C.M."/>
            <person name="Ravel J."/>
            <person name="Rabinowicz P.D."/>
        </authorList>
    </citation>
    <scope>NUCLEOTIDE SEQUENCE [LARGE SCALE GENOMIC DNA]</scope>
    <source>
        <strain evidence="16">cv. Hale</strain>
    </source>
</reference>
<dbReference type="GO" id="GO:0005634">
    <property type="term" value="C:nucleus"/>
    <property type="evidence" value="ECO:0007669"/>
    <property type="project" value="UniProtKB-SubCell"/>
</dbReference>
<dbReference type="STRING" id="3988.B9S5R8"/>
<dbReference type="EMBL" id="EQ973876">
    <property type="protein sequence ID" value="EEF41005.1"/>
    <property type="molecule type" value="Genomic_DNA"/>
</dbReference>
<evidence type="ECO:0000256" key="3">
    <source>
        <dbReference type="ARBA" id="ARBA00023125"/>
    </source>
</evidence>
<dbReference type="Pfam" id="PF24655">
    <property type="entry name" value="DUF7645"/>
    <property type="match status" value="1"/>
</dbReference>
<keyword evidence="4" id="KW-0804">Transcription</keyword>
<dbReference type="Pfam" id="PF04182">
    <property type="entry name" value="B-block_TFIIIC"/>
    <property type="match status" value="1"/>
</dbReference>
<evidence type="ECO:0000259" key="10">
    <source>
        <dbReference type="Pfam" id="PF24101"/>
    </source>
</evidence>
<dbReference type="Pfam" id="PF24538">
    <property type="entry name" value="DUF7599"/>
    <property type="match status" value="1"/>
</dbReference>
<feature type="domain" description="DUF7599" evidence="11">
    <location>
        <begin position="217"/>
        <end position="300"/>
    </location>
</feature>
<accession>B9S5R8</accession>
<dbReference type="GO" id="GO:0042791">
    <property type="term" value="P:5S class rRNA transcription by RNA polymerase III"/>
    <property type="evidence" value="ECO:0000318"/>
    <property type="project" value="GO_Central"/>
</dbReference>
<dbReference type="InterPro" id="IPR056020">
    <property type="entry name" value="DUF7599"/>
</dbReference>
<dbReference type="InterPro" id="IPR007309">
    <property type="entry name" value="TFIIIC_Bblock-bd"/>
</dbReference>
<feature type="domain" description="Transcription factor tau subunit sfc3/Tfc3 C-terminal" evidence="8">
    <location>
        <begin position="1073"/>
        <end position="1425"/>
    </location>
</feature>
<evidence type="ECO:0000256" key="4">
    <source>
        <dbReference type="ARBA" id="ARBA00023163"/>
    </source>
</evidence>
<evidence type="ECO:0000313" key="15">
    <source>
        <dbReference type="EMBL" id="EEF41005.1"/>
    </source>
</evidence>
<feature type="domain" description="DUF7646" evidence="13">
    <location>
        <begin position="317"/>
        <end position="400"/>
    </location>
</feature>
<evidence type="ECO:0000313" key="16">
    <source>
        <dbReference type="Proteomes" id="UP000008311"/>
    </source>
</evidence>
<dbReference type="OrthoDB" id="68020at2759"/>
<sequence length="1854" mass="208504">MDSLISTALEEICSRGATGLSVSSLWSTLTPTPTNSLKIAIWKNLLSIPSLQFISKNDTPFTSTDPKIQRFEDAEKLNLKIVANNHLRDCFVGLYDAPSTGICPLQRRTLERLAISRTIGVTQNQLAKEFGIEGNNYFYRVRNLECRKLIVRQPAVVKTKEAAVDCEGGESKNSSIVSTNLIYLSRYAKHLGVQQRFEINKGDIDDTHGFEDDVAIKDFLPAMKAISDKLQEANDKVLIVSDIKQSLGYTGRSGHRAWRNICRRLKDAGIVESFDAKVNGKVEHCLRLLKKFSLDNFEKKILGCRNDCPNKQSVKFGRRSQQTEQLVELPIDQQIYDMIDAKRTEGATMIEVCGRLGLDRKRNDSRLHNLFSRFGMHVQAENHKKTVAFRVWTPENSTPKESNAFLDKSKSVLGGNDHTLIVGNCDVPDGSTEALVEYNHSAVEIDFATSKKPNDNKEIEAEPCNGSPDNDQTNHELLSPEKVPEFFIEPDDATSNAKIGRVSAGRDTDPASSETTLLKLPDSGSYQAYPYLPLTVDGALREQRIVERLQDEKFLLRVELHKWLVSLEKDKHTSMDRKTIDRLLSKLQQEGRCKCVEINLPAVTNCTSHRPIMVVLHPSVQSFPPELLGEIHDRLRSFEKEIRVQASSKLKVNDAIPVLSGLTRTHPRRNAEEQAVKAEAMRANGFVWAKMVRAKLLHNFLWSFLSSLPGGDDVLSAGPCECTQKYFVLESAIKVLPVELFLKVVGTTHKFDKFVESSKRGLLLSDLPVEEYKLLMDTRATGRLSLIIDILRRLKLIRLIRNGQSGNGVKIHHESIMYAMELRPYIEEPLLVVATSNLSSLDLRPRIRHDFILSNREAVDDYWKTLEYCYAAVDPRAALHAFPGSSVPEVFHPLFWTSVRFTSAHQRAELLKWIVKDDLKKRISCEECEKIARDLNLSLQQVLRAYYGKHRQRLNIFQGVVSANEHHQASKRSKLPSSTKRKRSRESSSVKRGRLDAVNKQLPEQGLIRSADTTDQFIEERPIHRGQHADHLLAYCENDHLDSVEELGSDPNNKQQFIISQNACSDPLPNRQRRFSWTDSDDRQLLIQYTRHRAVLGSKINRIDWNKVPDLPAPPKACAKRVSSLKRNIQFRKALMNLCTMLSKRYAKHLQKTQSTYLNNSGSQVLVRCSTTVDSFSNDIENAEGAGFEEEQWDDFSDKNIKQAFEGVLLYKQIAKMQASKGFGTASEELSNLNTNMNSLESELILSNNLNEDIHKDSQGIHKDPAQRSRRHRLHQKFIKCLKGGTFVGAQVHKSLAVSNAVELLKLVFLSTSATPELQNHLAETLRRYSEHDIFAAFSYLREKKVMIGGDGDQPFELSQQFLQNISKSLFPSNTGKRAAKFSGWLFEREKDLVEGGINLTADLQCGEIFQLFALVSSGQLSISPCVPDEGVGEAEDVRGSKRKAEDFELCDGDKSKKLKSLADSELISRREKGFPGITVLLNRASILTVDAVDMFKDVLTCNGELNQSDKLNDDLSQTFNSTSFQHGSAPEILNFDCILPAARWSSESPWEAMAGFAEYLMLKPSDPEETNLFSPEVFRTVCMAIQKAGDQGLSSDEVSQIAGENRHNHIIDVLQAFGCVLKVNAYDSVHVVDALYHSKYFLTSLASVQDLDPHSVQKSSERNKGSVSWSESHDVVGTSSRREAIVSDNCVHKVTILNLPDEDGPLTETQWTNVHGGSLQENVLPKQNNDIITQKLSSNELHMPILPWINGDGSMNKVVYNGLVRRVLGIVMRNPGLLEENIIHQIDVLNPQSCKSLLELMILDKHVIVRKMHQTTSSGPPALLQTLLGSSIRESKSVYRKHFFANPMSASML</sequence>
<dbReference type="PANTHER" id="PTHR15180">
    <property type="entry name" value="GENERAL TRANSCRIPTION FACTOR 3C POLYPEPTIDE 1"/>
    <property type="match status" value="1"/>
</dbReference>
<name>B9S5R8_RICCO</name>
<evidence type="ECO:0000256" key="2">
    <source>
        <dbReference type="ARBA" id="ARBA00022553"/>
    </source>
</evidence>
<feature type="region of interest" description="Disordered" evidence="6">
    <location>
        <begin position="965"/>
        <end position="996"/>
    </location>
</feature>
<gene>
    <name evidence="15" type="ORF">RCOM_0653260</name>
</gene>
<dbReference type="Pfam" id="PF23704">
    <property type="entry name" value="WHD_GTF3C1_N"/>
    <property type="match status" value="1"/>
</dbReference>
<dbReference type="InParanoid" id="B9S5R8"/>
<dbReference type="Pfam" id="PF24101">
    <property type="entry name" value="WHD_GTF3C1"/>
    <property type="match status" value="1"/>
</dbReference>
<feature type="domain" description="GTF3C1 extended winged-helix" evidence="10">
    <location>
        <begin position="534"/>
        <end position="643"/>
    </location>
</feature>
<evidence type="ECO:0000256" key="6">
    <source>
        <dbReference type="SAM" id="MobiDB-lite"/>
    </source>
</evidence>
<dbReference type="PANTHER" id="PTHR15180:SF1">
    <property type="entry name" value="GENERAL TRANSCRIPTION FACTOR 3C POLYPEPTIDE 1"/>
    <property type="match status" value="1"/>
</dbReference>
<dbReference type="CDD" id="cd16169">
    <property type="entry name" value="Tau138_eWH"/>
    <property type="match status" value="1"/>
</dbReference>
<dbReference type="Pfam" id="PF24657">
    <property type="entry name" value="DUF7646"/>
    <property type="match status" value="1"/>
</dbReference>
<feature type="domain" description="DUF7647" evidence="14">
    <location>
        <begin position="723"/>
        <end position="896"/>
    </location>
</feature>
<keyword evidence="5" id="KW-0539">Nucleus</keyword>
<dbReference type="FunCoup" id="B9S5R8">
    <property type="interactions" value="989"/>
</dbReference>
<dbReference type="GO" id="GO:0006384">
    <property type="term" value="P:transcription initiation at RNA polymerase III promoter"/>
    <property type="evidence" value="ECO:0000318"/>
    <property type="project" value="GO_Central"/>
</dbReference>
<dbReference type="InterPro" id="IPR056063">
    <property type="entry name" value="DUF7646"/>
</dbReference>
<comment type="subcellular location">
    <subcellularLocation>
        <location evidence="1">Nucleus</location>
    </subcellularLocation>
</comment>
<keyword evidence="16" id="KW-1185">Reference proteome</keyword>
<dbReference type="InterPro" id="IPR035625">
    <property type="entry name" value="Tfc3-like_eWH"/>
</dbReference>
<evidence type="ECO:0000256" key="1">
    <source>
        <dbReference type="ARBA" id="ARBA00004123"/>
    </source>
</evidence>
<evidence type="ECO:0000259" key="14">
    <source>
        <dbReference type="Pfam" id="PF24658"/>
    </source>
</evidence>
<dbReference type="GO" id="GO:0000127">
    <property type="term" value="C:transcription factor TFIIIC complex"/>
    <property type="evidence" value="ECO:0000318"/>
    <property type="project" value="GO_Central"/>
</dbReference>
<dbReference type="eggNOG" id="ENOG502QPUA">
    <property type="taxonomic scope" value="Eukaryota"/>
</dbReference>
<dbReference type="InterPro" id="IPR046488">
    <property type="entry name" value="Sfc3/Tfc3_C"/>
</dbReference>
<dbReference type="Pfam" id="PF20222">
    <property type="entry name" value="DUF6581"/>
    <property type="match status" value="1"/>
</dbReference>
<evidence type="ECO:0000259" key="11">
    <source>
        <dbReference type="Pfam" id="PF24538"/>
    </source>
</evidence>
<proteinExistence type="predicted"/>
<dbReference type="GO" id="GO:0003677">
    <property type="term" value="F:DNA binding"/>
    <property type="evidence" value="ECO:0007669"/>
    <property type="project" value="UniProtKB-KW"/>
</dbReference>